<protein>
    <recommendedName>
        <fullName evidence="5">DUF4185 domain-containing protein</fullName>
    </recommendedName>
</protein>
<evidence type="ECO:0008006" key="5">
    <source>
        <dbReference type="Google" id="ProtNLM"/>
    </source>
</evidence>
<feature type="compositionally biased region" description="Low complexity" evidence="1">
    <location>
        <begin position="33"/>
        <end position="48"/>
    </location>
</feature>
<proteinExistence type="predicted"/>
<gene>
    <name evidence="3" type="ORF">DFR64_2444</name>
</gene>
<keyword evidence="4" id="KW-1185">Reference proteome</keyword>
<accession>A0A347ZW62</accession>
<evidence type="ECO:0000256" key="1">
    <source>
        <dbReference type="SAM" id="MobiDB-lite"/>
    </source>
</evidence>
<evidence type="ECO:0000313" key="3">
    <source>
        <dbReference type="EMBL" id="REG07239.1"/>
    </source>
</evidence>
<name>A0A347ZW62_9CHLR</name>
<dbReference type="PROSITE" id="PS51257">
    <property type="entry name" value="PROKAR_LIPOPROTEIN"/>
    <property type="match status" value="1"/>
</dbReference>
<feature type="signal peptide" evidence="2">
    <location>
        <begin position="1"/>
        <end position="22"/>
    </location>
</feature>
<keyword evidence="2" id="KW-0732">Signal</keyword>
<comment type="caution">
    <text evidence="3">The sequence shown here is derived from an EMBL/GenBank/DDBJ whole genome shotgun (WGS) entry which is preliminary data.</text>
</comment>
<organism evidence="3 4">
    <name type="scientific">Pelolinea submarina</name>
    <dbReference type="NCBI Taxonomy" id="913107"/>
    <lineage>
        <taxon>Bacteria</taxon>
        <taxon>Bacillati</taxon>
        <taxon>Chloroflexota</taxon>
        <taxon>Anaerolineae</taxon>
        <taxon>Anaerolineales</taxon>
        <taxon>Anaerolineaceae</taxon>
        <taxon>Pelolinea</taxon>
    </lineage>
</organism>
<sequence length="491" mass="53389">MRMNKILYIGTAFMLAGLLACSAGQEPNTGDQSAASRSESGGSSSSYSQPLAQTSGDVVDPQAFEYLGAFRLPGGEDPPLTFAYGGNAMTFNPDGDAGGGDGFPGSLFVMGHDRIAYGGLPDGGQIAEVSIPQPIISENIEDLNTAEFLQDFQNVLAGYFTNLEEIPRVGMVYLNAPETGPKIHFTWGQHLQEPGDPSNGWFDPQLDDPQVQGPWFIGQQDPYSITGYMFDIPAEWADAYADGYTLATGRMRDGGMGGMGPALIAYTPWLADGSAPPGGTRLEEKTLLLYENTYNTIAIERSLNGYQHPDEWEGGAWITTASGASAVLFAGTKGTGDKYWYGYIHPDGPQYICVDEQAADIADMCRYADGSFCTEAELGGCCDAEAGTCVSDRGWWTTRFDAQMILYDPAELAKVAAGELESWQPQPYAVIDIDEHLYLDPPEWDEIYMGWGDQRRARVGEVSFDRQNGLLYLLELYADGAKPIVHVWKIN</sequence>
<dbReference type="EMBL" id="QUMS01000003">
    <property type="protein sequence ID" value="REG07239.1"/>
    <property type="molecule type" value="Genomic_DNA"/>
</dbReference>
<feature type="chain" id="PRO_5030063675" description="DUF4185 domain-containing protein" evidence="2">
    <location>
        <begin position="23"/>
        <end position="491"/>
    </location>
</feature>
<feature type="region of interest" description="Disordered" evidence="1">
    <location>
        <begin position="26"/>
        <end position="54"/>
    </location>
</feature>
<evidence type="ECO:0000313" key="4">
    <source>
        <dbReference type="Proteomes" id="UP000256388"/>
    </source>
</evidence>
<evidence type="ECO:0000256" key="2">
    <source>
        <dbReference type="SAM" id="SignalP"/>
    </source>
</evidence>
<reference evidence="3 4" key="1">
    <citation type="submission" date="2018-08" db="EMBL/GenBank/DDBJ databases">
        <title>Genomic Encyclopedia of Type Strains, Phase IV (KMG-IV): sequencing the most valuable type-strain genomes for metagenomic binning, comparative biology and taxonomic classification.</title>
        <authorList>
            <person name="Goeker M."/>
        </authorList>
    </citation>
    <scope>NUCLEOTIDE SEQUENCE [LARGE SCALE GENOMIC DNA]</scope>
    <source>
        <strain evidence="3 4">DSM 23923</strain>
    </source>
</reference>
<dbReference type="AlphaFoldDB" id="A0A347ZW62"/>
<dbReference type="Proteomes" id="UP000256388">
    <property type="component" value="Unassembled WGS sequence"/>
</dbReference>